<dbReference type="SMART" id="SM00857">
    <property type="entry name" value="Resolvase"/>
    <property type="match status" value="1"/>
</dbReference>
<dbReference type="RefSeq" id="WP_173732493.1">
    <property type="nucleotide sequence ID" value="NZ_JABTTE010000036.1"/>
</dbReference>
<accession>A0A8J8GHI9</accession>
<dbReference type="EMBL" id="JABTTE010000036">
    <property type="protein sequence ID" value="NSL53291.1"/>
    <property type="molecule type" value="Genomic_DNA"/>
</dbReference>
<organism evidence="7 8">
    <name type="scientific">Calidifontibacillus erzurumensis</name>
    <dbReference type="NCBI Taxonomy" id="2741433"/>
    <lineage>
        <taxon>Bacteria</taxon>
        <taxon>Bacillati</taxon>
        <taxon>Bacillota</taxon>
        <taxon>Bacilli</taxon>
        <taxon>Bacillales</taxon>
        <taxon>Bacillaceae</taxon>
        <taxon>Calidifontibacillus/Schinkia group</taxon>
        <taxon>Calidifontibacillus</taxon>
    </lineage>
</organism>
<feature type="domain" description="Resolvase/invertase-type recombinase catalytic" evidence="6">
    <location>
        <begin position="5"/>
        <end position="152"/>
    </location>
</feature>
<dbReference type="SUPFAM" id="SSF53041">
    <property type="entry name" value="Resolvase-like"/>
    <property type="match status" value="1"/>
</dbReference>
<evidence type="ECO:0000256" key="2">
    <source>
        <dbReference type="ARBA" id="ARBA00023125"/>
    </source>
</evidence>
<dbReference type="PANTHER" id="PTHR30461">
    <property type="entry name" value="DNA-INVERTASE FROM LAMBDOID PROPHAGE"/>
    <property type="match status" value="1"/>
</dbReference>
<keyword evidence="1" id="KW-0229">DNA integration</keyword>
<dbReference type="GO" id="GO:0015074">
    <property type="term" value="P:DNA integration"/>
    <property type="evidence" value="ECO:0007669"/>
    <property type="project" value="UniProtKB-KW"/>
</dbReference>
<name>A0A8J8GHI9_9BACI</name>
<reference evidence="7" key="1">
    <citation type="submission" date="2020-06" db="EMBL/GenBank/DDBJ databases">
        <title>A novel thermopfilic bacterium from Erzurum, Turkey.</title>
        <authorList>
            <person name="Adiguzel A."/>
            <person name="Ay H."/>
            <person name="Baltaci M.O."/>
        </authorList>
    </citation>
    <scope>NUCLEOTIDE SEQUENCE</scope>
    <source>
        <strain evidence="7">P2</strain>
    </source>
</reference>
<gene>
    <name evidence="7" type="ORF">HR057_16240</name>
</gene>
<dbReference type="Proteomes" id="UP000625804">
    <property type="component" value="Unassembled WGS sequence"/>
</dbReference>
<evidence type="ECO:0000313" key="8">
    <source>
        <dbReference type="Proteomes" id="UP000625804"/>
    </source>
</evidence>
<feature type="active site" description="O-(5'-phospho-DNA)-serine intermediate" evidence="4 5">
    <location>
        <position position="13"/>
    </location>
</feature>
<sequence length="212" mass="25013">MVNTKTFGYVRVSSADQNVDRQIHKMLELGIDERDIFIDKASGKNFDRPNYQALKRVIREGDLIYIDALDRLGRNYDDIIKEWKEITREISADIVILENQTLFDSRKFKEMGDAGKLMEDQFLSLLSYVADQERKKILKRQAEGIEAARKKGKHLGRPRITLETLSQKQLELLEKNYMKWKNNEITANAFMKLIGLKRNTFYKIMREYEIKK</sequence>
<dbReference type="Gene3D" id="3.40.50.1390">
    <property type="entry name" value="Resolvase, N-terminal catalytic domain"/>
    <property type="match status" value="1"/>
</dbReference>
<comment type="caution">
    <text evidence="7">The sequence shown here is derived from an EMBL/GenBank/DDBJ whole genome shotgun (WGS) entry which is preliminary data.</text>
</comment>
<protein>
    <submittedName>
        <fullName evidence="7">Recombinase family protein</fullName>
    </submittedName>
</protein>
<dbReference type="InterPro" id="IPR036162">
    <property type="entry name" value="Resolvase-like_N_sf"/>
</dbReference>
<dbReference type="PANTHER" id="PTHR30461:SF2">
    <property type="entry name" value="SERINE RECOMBINASE PINE-RELATED"/>
    <property type="match status" value="1"/>
</dbReference>
<keyword evidence="2" id="KW-0238">DNA-binding</keyword>
<evidence type="ECO:0000256" key="4">
    <source>
        <dbReference type="PIRSR" id="PIRSR606118-50"/>
    </source>
</evidence>
<dbReference type="CDD" id="cd03768">
    <property type="entry name" value="SR_ResInv"/>
    <property type="match status" value="1"/>
</dbReference>
<dbReference type="GO" id="GO:0000150">
    <property type="term" value="F:DNA strand exchange activity"/>
    <property type="evidence" value="ECO:0007669"/>
    <property type="project" value="InterPro"/>
</dbReference>
<dbReference type="Pfam" id="PF00239">
    <property type="entry name" value="Resolvase"/>
    <property type="match status" value="1"/>
</dbReference>
<dbReference type="PROSITE" id="PS51736">
    <property type="entry name" value="RECOMBINASES_3"/>
    <property type="match status" value="1"/>
</dbReference>
<evidence type="ECO:0000256" key="5">
    <source>
        <dbReference type="PROSITE-ProRule" id="PRU10137"/>
    </source>
</evidence>
<evidence type="ECO:0000259" key="6">
    <source>
        <dbReference type="PROSITE" id="PS51736"/>
    </source>
</evidence>
<evidence type="ECO:0000256" key="3">
    <source>
        <dbReference type="ARBA" id="ARBA00023172"/>
    </source>
</evidence>
<keyword evidence="8" id="KW-1185">Reference proteome</keyword>
<evidence type="ECO:0000256" key="1">
    <source>
        <dbReference type="ARBA" id="ARBA00022908"/>
    </source>
</evidence>
<evidence type="ECO:0000313" key="7">
    <source>
        <dbReference type="EMBL" id="NSL53291.1"/>
    </source>
</evidence>
<proteinExistence type="predicted"/>
<dbReference type="GO" id="GO:0003677">
    <property type="term" value="F:DNA binding"/>
    <property type="evidence" value="ECO:0007669"/>
    <property type="project" value="UniProtKB-KW"/>
</dbReference>
<keyword evidence="3" id="KW-0233">DNA recombination</keyword>
<dbReference type="InterPro" id="IPR006119">
    <property type="entry name" value="Resolv_N"/>
</dbReference>
<dbReference type="AlphaFoldDB" id="A0A8J8GHI9"/>
<dbReference type="InterPro" id="IPR006118">
    <property type="entry name" value="Recombinase_CS"/>
</dbReference>
<dbReference type="InterPro" id="IPR050639">
    <property type="entry name" value="SSR_resolvase"/>
</dbReference>
<dbReference type="PROSITE" id="PS00397">
    <property type="entry name" value="RECOMBINASES_1"/>
    <property type="match status" value="1"/>
</dbReference>